<gene>
    <name evidence="1" type="ORF">OP10G_0322</name>
</gene>
<name>A0A068NLQ1_FIMGI</name>
<reference evidence="1 2" key="1">
    <citation type="journal article" date="2014" name="PLoS ONE">
        <title>The first complete genome sequence of the class fimbriimonadia in the phylum armatimonadetes.</title>
        <authorList>
            <person name="Hu Z.Y."/>
            <person name="Wang Y.Z."/>
            <person name="Im W.T."/>
            <person name="Wang S.Y."/>
            <person name="Zhao G.P."/>
            <person name="Zheng H.J."/>
            <person name="Quan Z.X."/>
        </authorList>
    </citation>
    <scope>NUCLEOTIDE SEQUENCE [LARGE SCALE GENOMIC DNA]</scope>
    <source>
        <strain evidence="1">Gsoil 348</strain>
    </source>
</reference>
<evidence type="ECO:0008006" key="3">
    <source>
        <dbReference type="Google" id="ProtNLM"/>
    </source>
</evidence>
<keyword evidence="2" id="KW-1185">Reference proteome</keyword>
<dbReference type="AlphaFoldDB" id="A0A068NLQ1"/>
<dbReference type="EMBL" id="CP007139">
    <property type="protein sequence ID" value="AIE83690.1"/>
    <property type="molecule type" value="Genomic_DNA"/>
</dbReference>
<evidence type="ECO:0000313" key="2">
    <source>
        <dbReference type="Proteomes" id="UP000027982"/>
    </source>
</evidence>
<accession>A0A068NLQ1</accession>
<organism evidence="1 2">
    <name type="scientific">Fimbriimonas ginsengisoli Gsoil 348</name>
    <dbReference type="NCBI Taxonomy" id="661478"/>
    <lineage>
        <taxon>Bacteria</taxon>
        <taxon>Bacillati</taxon>
        <taxon>Armatimonadota</taxon>
        <taxon>Fimbriimonadia</taxon>
        <taxon>Fimbriimonadales</taxon>
        <taxon>Fimbriimonadaceae</taxon>
        <taxon>Fimbriimonas</taxon>
    </lineage>
</organism>
<dbReference type="OrthoDB" id="954305at2"/>
<protein>
    <recommendedName>
        <fullName evidence="3">MmcQ/YjbR family DNA-binding protein</fullName>
    </recommendedName>
</protein>
<sequence>MTTHDDVRRICSRLPGAVEGVDRFGFSVEVKGKFKGFLWTWAERIDPKKARVVNDSVLAIIVPGLAAKDAINQSDPDKYIIDPHYNGFPAVLVRLDAVDPEELEDLIVEAWRCKAPPALVKQYDTSTQ</sequence>
<dbReference type="KEGG" id="fgi:OP10G_0322"/>
<dbReference type="eggNOG" id="COG3801">
    <property type="taxonomic scope" value="Bacteria"/>
</dbReference>
<dbReference type="STRING" id="661478.OP10G_0322"/>
<dbReference type="HOGENOM" id="CLU_138549_1_1_0"/>
<evidence type="ECO:0000313" key="1">
    <source>
        <dbReference type="EMBL" id="AIE83690.1"/>
    </source>
</evidence>
<dbReference type="RefSeq" id="WP_025227640.1">
    <property type="nucleotide sequence ID" value="NZ_CP007139.1"/>
</dbReference>
<dbReference type="Proteomes" id="UP000027982">
    <property type="component" value="Chromosome"/>
</dbReference>
<proteinExistence type="predicted"/>